<keyword evidence="1" id="KW-0597">Phosphoprotein</keyword>
<sequence length="124" mass="13578">MAKIMVVDDAAFMRMMLRTMLIEGGHEVVGEAANGLEAVQLYMKIKPELVTMDITMPEMDGVEAVKEIRKLDPAAKIIMCSAMGQKAMVVQAITSGAKDFIVKPFQKERVLESVDKVLGVLPVP</sequence>
<dbReference type="PROSITE" id="PS50110">
    <property type="entry name" value="RESPONSE_REGULATORY"/>
    <property type="match status" value="1"/>
</dbReference>
<dbReference type="PANTHER" id="PTHR43228">
    <property type="entry name" value="TWO-COMPONENT RESPONSE REGULATOR"/>
    <property type="match status" value="1"/>
</dbReference>
<evidence type="ECO:0000313" key="4">
    <source>
        <dbReference type="Proteomes" id="UP001165962"/>
    </source>
</evidence>
<dbReference type="Gene3D" id="3.40.50.2300">
    <property type="match status" value="1"/>
</dbReference>
<organism evidence="3 4">
    <name type="scientific">Paenibacillus agricola</name>
    <dbReference type="NCBI Taxonomy" id="2716264"/>
    <lineage>
        <taxon>Bacteria</taxon>
        <taxon>Bacillati</taxon>
        <taxon>Bacillota</taxon>
        <taxon>Bacilli</taxon>
        <taxon>Bacillales</taxon>
        <taxon>Paenibacillaceae</taxon>
        <taxon>Paenibacillus</taxon>
    </lineage>
</organism>
<reference evidence="3" key="1">
    <citation type="submission" date="2020-03" db="EMBL/GenBank/DDBJ databases">
        <title>Draft sequencing of Paenibacilllus sp. S3N08.</title>
        <authorList>
            <person name="Kim D.-U."/>
        </authorList>
    </citation>
    <scope>NUCLEOTIDE SEQUENCE</scope>
    <source>
        <strain evidence="3">S3N08</strain>
    </source>
</reference>
<dbReference type="Pfam" id="PF00072">
    <property type="entry name" value="Response_reg"/>
    <property type="match status" value="1"/>
</dbReference>
<dbReference type="InterPro" id="IPR011006">
    <property type="entry name" value="CheY-like_superfamily"/>
</dbReference>
<gene>
    <name evidence="3" type="ORF">G9U52_18865</name>
</gene>
<evidence type="ECO:0000259" key="2">
    <source>
        <dbReference type="PROSITE" id="PS50110"/>
    </source>
</evidence>
<evidence type="ECO:0000313" key="3">
    <source>
        <dbReference type="EMBL" id="NHN31902.1"/>
    </source>
</evidence>
<evidence type="ECO:0000256" key="1">
    <source>
        <dbReference type="PROSITE-ProRule" id="PRU00169"/>
    </source>
</evidence>
<accession>A0ABX0JAJ8</accession>
<dbReference type="CDD" id="cd17542">
    <property type="entry name" value="REC_CheY"/>
    <property type="match status" value="1"/>
</dbReference>
<dbReference type="PANTHER" id="PTHR43228:SF1">
    <property type="entry name" value="TWO-COMPONENT RESPONSE REGULATOR ARR22"/>
    <property type="match status" value="1"/>
</dbReference>
<dbReference type="InterPro" id="IPR001789">
    <property type="entry name" value="Sig_transdc_resp-reg_receiver"/>
</dbReference>
<proteinExistence type="predicted"/>
<dbReference type="SMART" id="SM00448">
    <property type="entry name" value="REC"/>
    <property type="match status" value="1"/>
</dbReference>
<dbReference type="Proteomes" id="UP001165962">
    <property type="component" value="Unassembled WGS sequence"/>
</dbReference>
<keyword evidence="4" id="KW-1185">Reference proteome</keyword>
<dbReference type="SUPFAM" id="SSF52172">
    <property type="entry name" value="CheY-like"/>
    <property type="match status" value="1"/>
</dbReference>
<name>A0ABX0JAJ8_9BACL</name>
<dbReference type="RefSeq" id="WP_166152180.1">
    <property type="nucleotide sequence ID" value="NZ_JAAOIW010000006.1"/>
</dbReference>
<comment type="caution">
    <text evidence="3">The sequence shown here is derived from an EMBL/GenBank/DDBJ whole genome shotgun (WGS) entry which is preliminary data.</text>
</comment>
<feature type="domain" description="Response regulatory" evidence="2">
    <location>
        <begin position="3"/>
        <end position="118"/>
    </location>
</feature>
<protein>
    <submittedName>
        <fullName evidence="3">Response regulator</fullName>
    </submittedName>
</protein>
<dbReference type="EMBL" id="JAAOIW010000006">
    <property type="protein sequence ID" value="NHN31902.1"/>
    <property type="molecule type" value="Genomic_DNA"/>
</dbReference>
<dbReference type="InterPro" id="IPR052048">
    <property type="entry name" value="ST_Response_Regulator"/>
</dbReference>
<feature type="modified residue" description="4-aspartylphosphate" evidence="1">
    <location>
        <position position="53"/>
    </location>
</feature>